<dbReference type="SUPFAM" id="SSF53448">
    <property type="entry name" value="Nucleotide-diphospho-sugar transferases"/>
    <property type="match status" value="1"/>
</dbReference>
<dbReference type="Gene3D" id="3.90.550.10">
    <property type="entry name" value="Spore Coat Polysaccharide Biosynthesis Protein SpsA, Chain A"/>
    <property type="match status" value="1"/>
</dbReference>
<feature type="domain" description="Glycosyltransferase 2-like" evidence="1">
    <location>
        <begin position="21"/>
        <end position="181"/>
    </location>
</feature>
<sequence length="321" mass="36016">MTEVPRLAQSPNQSPHQPLVSIIVPAFNAQEYLAETIDSIIAQTYRPLEIIVVDDGSTDATVKIARAYGDPVVVIEQENRGPAGARNTGFAAARGAIIALLDADDQWMPSRLERCVEVLQSDPQIGFVTTDAFLIEENQRTNKRYYGGYQRYPFPDRANQLQEIAKRNFVFVSAVFDRRLLDLVGGRLNEQLWGTEDYDLWTRFVLAGAAAELIPEPLAWYRIRSDSVSRARERQWKAHLTVLEQHLPTLWLLGAHGRPQDAYDIGISLLRSGERRMATWFLFHAVTDPGANIFQRARFLLRGAAALLAGQNRDSKAEAAA</sequence>
<organism evidence="3">
    <name type="scientific">freshwater metagenome</name>
    <dbReference type="NCBI Taxonomy" id="449393"/>
    <lineage>
        <taxon>unclassified sequences</taxon>
        <taxon>metagenomes</taxon>
        <taxon>ecological metagenomes</taxon>
    </lineage>
</organism>
<dbReference type="Pfam" id="PF00535">
    <property type="entry name" value="Glycos_transf_2"/>
    <property type="match status" value="1"/>
</dbReference>
<dbReference type="PANTHER" id="PTHR43685:SF2">
    <property type="entry name" value="GLYCOSYLTRANSFERASE 2-LIKE DOMAIN-CONTAINING PROTEIN"/>
    <property type="match status" value="1"/>
</dbReference>
<dbReference type="InterPro" id="IPR001173">
    <property type="entry name" value="Glyco_trans_2-like"/>
</dbReference>
<proteinExistence type="predicted"/>
<dbReference type="PANTHER" id="PTHR43685">
    <property type="entry name" value="GLYCOSYLTRANSFERASE"/>
    <property type="match status" value="1"/>
</dbReference>
<dbReference type="InterPro" id="IPR029044">
    <property type="entry name" value="Nucleotide-diphossugar_trans"/>
</dbReference>
<dbReference type="EMBL" id="CAEZWM010000002">
    <property type="protein sequence ID" value="CAB4644804.1"/>
    <property type="molecule type" value="Genomic_DNA"/>
</dbReference>
<evidence type="ECO:0000313" key="5">
    <source>
        <dbReference type="EMBL" id="CAB4856058.1"/>
    </source>
</evidence>
<evidence type="ECO:0000313" key="4">
    <source>
        <dbReference type="EMBL" id="CAB4785557.1"/>
    </source>
</evidence>
<evidence type="ECO:0000259" key="1">
    <source>
        <dbReference type="Pfam" id="PF00535"/>
    </source>
</evidence>
<dbReference type="EMBL" id="CAFAAH010000002">
    <property type="protein sequence ID" value="CAB4785557.1"/>
    <property type="molecule type" value="Genomic_DNA"/>
</dbReference>
<accession>A0A6J6V4J6</accession>
<dbReference type="CDD" id="cd00761">
    <property type="entry name" value="Glyco_tranf_GTA_type"/>
    <property type="match status" value="1"/>
</dbReference>
<evidence type="ECO:0000313" key="2">
    <source>
        <dbReference type="EMBL" id="CAB4644804.1"/>
    </source>
</evidence>
<dbReference type="EMBL" id="CAEZZU010000002">
    <property type="protein sequence ID" value="CAB4767081.1"/>
    <property type="molecule type" value="Genomic_DNA"/>
</dbReference>
<dbReference type="AlphaFoldDB" id="A0A6J6V4J6"/>
<gene>
    <name evidence="2" type="ORF">UFOPK2242_00057</name>
    <name evidence="3" type="ORF">UFOPK2925_00043</name>
    <name evidence="4" type="ORF">UFOPK2996_00065</name>
    <name evidence="5" type="ORF">UFOPK3317_00118</name>
</gene>
<name>A0A6J6V4J6_9ZZZZ</name>
<dbReference type="EMBL" id="CAFBLK010000011">
    <property type="protein sequence ID" value="CAB4856058.1"/>
    <property type="molecule type" value="Genomic_DNA"/>
</dbReference>
<evidence type="ECO:0000313" key="3">
    <source>
        <dbReference type="EMBL" id="CAB4767081.1"/>
    </source>
</evidence>
<dbReference type="InterPro" id="IPR050834">
    <property type="entry name" value="Glycosyltransf_2"/>
</dbReference>
<protein>
    <submittedName>
        <fullName evidence="3">Unannotated protein</fullName>
    </submittedName>
</protein>
<reference evidence="3" key="1">
    <citation type="submission" date="2020-05" db="EMBL/GenBank/DDBJ databases">
        <authorList>
            <person name="Chiriac C."/>
            <person name="Salcher M."/>
            <person name="Ghai R."/>
            <person name="Kavagutti S V."/>
        </authorList>
    </citation>
    <scope>NUCLEOTIDE SEQUENCE</scope>
</reference>